<dbReference type="RefSeq" id="WP_028094205.1">
    <property type="nucleotide sequence ID" value="NZ_BNAP01000014.1"/>
</dbReference>
<evidence type="ECO:0000313" key="2">
    <source>
        <dbReference type="Proteomes" id="UP000611500"/>
    </source>
</evidence>
<dbReference type="AlphaFoldDB" id="A0A8J3HA19"/>
<evidence type="ECO:0008006" key="3">
    <source>
        <dbReference type="Google" id="ProtNLM"/>
    </source>
</evidence>
<sequence length="173" mass="18983">MQKPLTALLLAGLIVAGCGWRDSRLNPGNWFGKSHTQPVEMTNAEPTNPLVPKKTQNIFAKKKAEDLSLPIMTVTKLEVEPTNTGAIIFVEGVAARQGPYDVELRDISTPEEKADGVLSLSFRVTYPNKTTLQGNEFARTVRAAKTLTKGKLAPIRTIRVVGETNAQVTTRRR</sequence>
<name>A0A8J3HA19_9RHOB</name>
<reference evidence="1" key="2">
    <citation type="submission" date="2020-09" db="EMBL/GenBank/DDBJ databases">
        <authorList>
            <person name="Sun Q."/>
            <person name="Zhou Y."/>
        </authorList>
    </citation>
    <scope>NUCLEOTIDE SEQUENCE</scope>
    <source>
        <strain evidence="1">CGMCC 1.7081</strain>
    </source>
</reference>
<gene>
    <name evidence="1" type="ORF">GCM10010961_28690</name>
</gene>
<proteinExistence type="predicted"/>
<dbReference type="EMBL" id="BNAP01000014">
    <property type="protein sequence ID" value="GHG95178.1"/>
    <property type="molecule type" value="Genomic_DNA"/>
</dbReference>
<organism evidence="1 2">
    <name type="scientific">Pseudodonghicola xiamenensis</name>
    <dbReference type="NCBI Taxonomy" id="337702"/>
    <lineage>
        <taxon>Bacteria</taxon>
        <taxon>Pseudomonadati</taxon>
        <taxon>Pseudomonadota</taxon>
        <taxon>Alphaproteobacteria</taxon>
        <taxon>Rhodobacterales</taxon>
        <taxon>Paracoccaceae</taxon>
        <taxon>Pseudodonghicola</taxon>
    </lineage>
</organism>
<protein>
    <recommendedName>
        <fullName evidence="3">Lipoprotein</fullName>
    </recommendedName>
</protein>
<dbReference type="PROSITE" id="PS51257">
    <property type="entry name" value="PROKAR_LIPOPROTEIN"/>
    <property type="match status" value="1"/>
</dbReference>
<comment type="caution">
    <text evidence="1">The sequence shown here is derived from an EMBL/GenBank/DDBJ whole genome shotgun (WGS) entry which is preliminary data.</text>
</comment>
<evidence type="ECO:0000313" key="1">
    <source>
        <dbReference type="EMBL" id="GHG95178.1"/>
    </source>
</evidence>
<keyword evidence="2" id="KW-1185">Reference proteome</keyword>
<accession>A0A8J3HA19</accession>
<reference evidence="1" key="1">
    <citation type="journal article" date="2014" name="Int. J. Syst. Evol. Microbiol.">
        <title>Complete genome sequence of Corynebacterium casei LMG S-19264T (=DSM 44701T), isolated from a smear-ripened cheese.</title>
        <authorList>
            <consortium name="US DOE Joint Genome Institute (JGI-PGF)"/>
            <person name="Walter F."/>
            <person name="Albersmeier A."/>
            <person name="Kalinowski J."/>
            <person name="Ruckert C."/>
        </authorList>
    </citation>
    <scope>NUCLEOTIDE SEQUENCE</scope>
    <source>
        <strain evidence="1">CGMCC 1.7081</strain>
    </source>
</reference>
<dbReference type="Proteomes" id="UP000611500">
    <property type="component" value="Unassembled WGS sequence"/>
</dbReference>